<reference evidence="2" key="1">
    <citation type="submission" date="2020-07" db="EMBL/GenBank/DDBJ databases">
        <title>Methanobacterium. sp. MethCan genome.</title>
        <authorList>
            <person name="Postec A."/>
            <person name="Quemeneur M."/>
        </authorList>
    </citation>
    <scope>NUCLEOTIDE SEQUENCE</scope>
    <source>
        <strain evidence="2">MethCAN</strain>
    </source>
</reference>
<feature type="transmembrane region" description="Helical" evidence="1">
    <location>
        <begin position="48"/>
        <end position="69"/>
    </location>
</feature>
<proteinExistence type="predicted"/>
<dbReference type="AlphaFoldDB" id="A0A8T8K1X1"/>
<dbReference type="KEGG" id="meme:HYG87_00715"/>
<evidence type="ECO:0000313" key="3">
    <source>
        <dbReference type="Proteomes" id="UP000681041"/>
    </source>
</evidence>
<feature type="transmembrane region" description="Helical" evidence="1">
    <location>
        <begin position="126"/>
        <end position="151"/>
    </location>
</feature>
<accession>A0A8T8K1X1</accession>
<evidence type="ECO:0000256" key="1">
    <source>
        <dbReference type="SAM" id="Phobius"/>
    </source>
</evidence>
<gene>
    <name evidence="2" type="ORF">HYG87_00715</name>
</gene>
<name>A0A8T8K1X1_9EURY</name>
<feature type="transmembrane region" description="Helical" evidence="1">
    <location>
        <begin position="12"/>
        <end position="36"/>
    </location>
</feature>
<keyword evidence="1" id="KW-0812">Transmembrane</keyword>
<organism evidence="2 3">
    <name type="scientific">Methanobacterium alkalithermotolerans</name>
    <dbReference type="NCBI Taxonomy" id="2731220"/>
    <lineage>
        <taxon>Archaea</taxon>
        <taxon>Methanobacteriati</taxon>
        <taxon>Methanobacteriota</taxon>
        <taxon>Methanomada group</taxon>
        <taxon>Methanobacteria</taxon>
        <taxon>Methanobacteriales</taxon>
        <taxon>Methanobacteriaceae</taxon>
        <taxon>Methanobacterium</taxon>
    </lineage>
</organism>
<evidence type="ECO:0000313" key="2">
    <source>
        <dbReference type="EMBL" id="QUH22388.1"/>
    </source>
</evidence>
<feature type="transmembrane region" description="Helical" evidence="1">
    <location>
        <begin position="81"/>
        <end position="106"/>
    </location>
</feature>
<dbReference type="RefSeq" id="WP_211533333.1">
    <property type="nucleotide sequence ID" value="NZ_CP058560.1"/>
</dbReference>
<keyword evidence="1" id="KW-0472">Membrane</keyword>
<dbReference type="GeneID" id="64819241"/>
<dbReference type="EMBL" id="CP058560">
    <property type="protein sequence ID" value="QUH22388.1"/>
    <property type="molecule type" value="Genomic_DNA"/>
</dbReference>
<keyword evidence="1" id="KW-1133">Transmembrane helix</keyword>
<sequence length="157" mass="16981">MDLDLDSLNKKINILAIFTGLFVSFVIPVMGFIIYGDTILSGSGQITPMGHMFFLPSMALLGGLVAALLKSEDFVEGLVNGGFLGLVITIIMGFVGGTLILLYMLFMGNLSTLFATSTTSVQNNINFMRIILQPFLIIWSGMLGGLVGYMVKVPFVR</sequence>
<protein>
    <submittedName>
        <fullName evidence="2">Uncharacterized protein</fullName>
    </submittedName>
</protein>
<dbReference type="Proteomes" id="UP000681041">
    <property type="component" value="Chromosome"/>
</dbReference>
<keyword evidence="3" id="KW-1185">Reference proteome</keyword>